<dbReference type="InterPro" id="IPR003775">
    <property type="entry name" value="Flagellar_assembly_factor_FliW"/>
</dbReference>
<dbReference type="STRING" id="617002.SAMN05660653_02158"/>
<comment type="subunit">
    <text evidence="4">Interacts with translational regulator CsrA and flagellin(s).</text>
</comment>
<dbReference type="HAMAP" id="MF_01185">
    <property type="entry name" value="FliW"/>
    <property type="match status" value="1"/>
</dbReference>
<keyword evidence="2 4" id="KW-1005">Bacterial flagellum biogenesis</keyword>
<dbReference type="PANTHER" id="PTHR39190:SF1">
    <property type="entry name" value="FLAGELLAR ASSEMBLY FACTOR FLIW"/>
    <property type="match status" value="1"/>
</dbReference>
<evidence type="ECO:0000313" key="6">
    <source>
        <dbReference type="Proteomes" id="UP000198771"/>
    </source>
</evidence>
<evidence type="ECO:0000313" key="5">
    <source>
        <dbReference type="EMBL" id="SDB44847.1"/>
    </source>
</evidence>
<dbReference type="Gene3D" id="2.30.290.10">
    <property type="entry name" value="BH3618-like"/>
    <property type="match status" value="1"/>
</dbReference>
<dbReference type="AlphaFoldDB" id="A0A1G6DI25"/>
<dbReference type="OrthoDB" id="9801235at2"/>
<dbReference type="Pfam" id="PF02623">
    <property type="entry name" value="FliW"/>
    <property type="match status" value="1"/>
</dbReference>
<evidence type="ECO:0000256" key="3">
    <source>
        <dbReference type="ARBA" id="ARBA00022845"/>
    </source>
</evidence>
<dbReference type="NCBIfam" id="NF009793">
    <property type="entry name" value="PRK13285.1-1"/>
    <property type="match status" value="1"/>
</dbReference>
<keyword evidence="5" id="KW-0282">Flagellum</keyword>
<protein>
    <recommendedName>
        <fullName evidence="4">Flagellar assembly factor FliW</fullName>
    </recommendedName>
</protein>
<keyword evidence="5" id="KW-0969">Cilium</keyword>
<gene>
    <name evidence="4" type="primary">fliW</name>
    <name evidence="5" type="ORF">SAMN05660653_02158</name>
</gene>
<keyword evidence="5" id="KW-0966">Cell projection</keyword>
<sequence>MVQKTGRIIHSRVGPLQVEQDRLVYFPKGLVGFEMQREFALVRVREDSAFFLLQSCTDPALGLMVADPYVYVPDYRIKVGTPEQELLRLKNIREAVVLVTVTIPAGKPEDAVLNLVGPLVINARLRRGMQVPQNQMRHPPRVHLAAGKAKSGDEQVPREIG</sequence>
<keyword evidence="6" id="KW-1185">Reference proteome</keyword>
<dbReference type="GO" id="GO:0044780">
    <property type="term" value="P:bacterial-type flagellum assembly"/>
    <property type="evidence" value="ECO:0007669"/>
    <property type="project" value="UniProtKB-UniRule"/>
</dbReference>
<name>A0A1G6DI25_9BACT</name>
<keyword evidence="1 4" id="KW-0963">Cytoplasm</keyword>
<keyword evidence="3 4" id="KW-0810">Translation regulation</keyword>
<proteinExistence type="inferred from homology"/>
<evidence type="ECO:0000256" key="1">
    <source>
        <dbReference type="ARBA" id="ARBA00022490"/>
    </source>
</evidence>
<dbReference type="GO" id="GO:0006417">
    <property type="term" value="P:regulation of translation"/>
    <property type="evidence" value="ECO:0007669"/>
    <property type="project" value="UniProtKB-KW"/>
</dbReference>
<dbReference type="GO" id="GO:0005737">
    <property type="term" value="C:cytoplasm"/>
    <property type="evidence" value="ECO:0007669"/>
    <property type="project" value="UniProtKB-SubCell"/>
</dbReference>
<evidence type="ECO:0000256" key="2">
    <source>
        <dbReference type="ARBA" id="ARBA00022795"/>
    </source>
</evidence>
<organism evidence="5 6">
    <name type="scientific">Desulfonatronum thiosulfatophilum</name>
    <dbReference type="NCBI Taxonomy" id="617002"/>
    <lineage>
        <taxon>Bacteria</taxon>
        <taxon>Pseudomonadati</taxon>
        <taxon>Thermodesulfobacteriota</taxon>
        <taxon>Desulfovibrionia</taxon>
        <taxon>Desulfovibrionales</taxon>
        <taxon>Desulfonatronaceae</taxon>
        <taxon>Desulfonatronum</taxon>
    </lineage>
</organism>
<reference evidence="5 6" key="1">
    <citation type="submission" date="2016-10" db="EMBL/GenBank/DDBJ databases">
        <authorList>
            <person name="de Groot N.N."/>
        </authorList>
    </citation>
    <scope>NUCLEOTIDE SEQUENCE [LARGE SCALE GENOMIC DNA]</scope>
    <source>
        <strain evidence="5 6">ASO4-2</strain>
    </source>
</reference>
<dbReference type="PANTHER" id="PTHR39190">
    <property type="entry name" value="FLAGELLAR ASSEMBLY FACTOR FLIW"/>
    <property type="match status" value="1"/>
</dbReference>
<comment type="function">
    <text evidence="4">Acts as an anti-CsrA protein, binds CsrA and prevents it from repressing translation of its target genes, one of which is flagellin. Binds to flagellin and participates in the assembly of the flagellum.</text>
</comment>
<dbReference type="EMBL" id="FMXO01000012">
    <property type="protein sequence ID" value="SDB44847.1"/>
    <property type="molecule type" value="Genomic_DNA"/>
</dbReference>
<accession>A0A1G6DI25</accession>
<dbReference type="Proteomes" id="UP000198771">
    <property type="component" value="Unassembled WGS sequence"/>
</dbReference>
<dbReference type="InterPro" id="IPR024046">
    <property type="entry name" value="Flagellar_assmbl_FliW_dom_sf"/>
</dbReference>
<dbReference type="RefSeq" id="WP_092121321.1">
    <property type="nucleotide sequence ID" value="NZ_FMXO01000012.1"/>
</dbReference>
<comment type="subcellular location">
    <subcellularLocation>
        <location evidence="4">Cytoplasm</location>
    </subcellularLocation>
</comment>
<dbReference type="SUPFAM" id="SSF141457">
    <property type="entry name" value="BH3618-like"/>
    <property type="match status" value="1"/>
</dbReference>
<keyword evidence="4" id="KW-0143">Chaperone</keyword>
<evidence type="ECO:0000256" key="4">
    <source>
        <dbReference type="HAMAP-Rule" id="MF_01185"/>
    </source>
</evidence>
<comment type="similarity">
    <text evidence="4">Belongs to the FliW family.</text>
</comment>